<dbReference type="EMBL" id="CP007264">
    <property type="protein sequence ID" value="AHL23840.1"/>
    <property type="molecule type" value="Genomic_DNA"/>
</dbReference>
<dbReference type="STRING" id="195522.BD01_2252"/>
<keyword evidence="1" id="KW-0472">Membrane</keyword>
<proteinExistence type="predicted"/>
<organism evidence="2 3">
    <name type="scientific">Thermococcus nautili</name>
    <dbReference type="NCBI Taxonomy" id="195522"/>
    <lineage>
        <taxon>Archaea</taxon>
        <taxon>Methanobacteriati</taxon>
        <taxon>Methanobacteriota</taxon>
        <taxon>Thermococci</taxon>
        <taxon>Thermococcales</taxon>
        <taxon>Thermococcaceae</taxon>
        <taxon>Thermococcus</taxon>
    </lineage>
</organism>
<dbReference type="KEGG" id="tnu:BD01_2252"/>
<sequence length="449" mass="49352">MTGKLIASVAVSALLSSLAWIILQLNHLLGVLLFISAVIVPPLVFRNYYSKRPLRLAPFLIISLILMLLLMPPPVTGPNVEFGLYFATGCWGRKADTWPLGGGELTYSCNKTVAYSTILVSGVAWKSSGVRLPVLGRYVTLYEPREKADNAYSEAAKRVESEGYLGIVENYVSDSDIMRDALFARDGECVYLAETRILGGGLAVISARGPCRGVKGFALRWHDDYLWNASEPPTFVRYRFNWSSNGSVRVGKLDLSDWPGEWVRNTYKAIEIELKGTGYVKLMEGKSGDCRWSLWTRGGESHYVALKGKEILVLSGKTTEVKNSAEKLSPCGLRNGREVRGTTPEEVLNAVIAELNGSLVLKPAGEPALWSLAGKEFLTSVGEKNVSVNLLVYGIRGQCDYARYLLDASDGETTSICLERRGYFVAVAVKGEAKNVQFVLSSIKQPKRT</sequence>
<accession>W8P8F6</accession>
<feature type="transmembrane region" description="Helical" evidence="1">
    <location>
        <begin position="29"/>
        <end position="49"/>
    </location>
</feature>
<feature type="transmembrane region" description="Helical" evidence="1">
    <location>
        <begin position="56"/>
        <end position="75"/>
    </location>
</feature>
<keyword evidence="3" id="KW-1185">Reference proteome</keyword>
<dbReference type="OrthoDB" id="97544at2157"/>
<dbReference type="RefSeq" id="WP_042692995.1">
    <property type="nucleotide sequence ID" value="NZ_CP007264.1"/>
</dbReference>
<name>W8P8F6_9EURY</name>
<keyword evidence="1" id="KW-1133">Transmembrane helix</keyword>
<evidence type="ECO:0000313" key="2">
    <source>
        <dbReference type="EMBL" id="AHL23840.1"/>
    </source>
</evidence>
<evidence type="ECO:0000313" key="3">
    <source>
        <dbReference type="Proteomes" id="UP000019434"/>
    </source>
</evidence>
<protein>
    <submittedName>
        <fullName evidence="2">Uncharacterized protein</fullName>
    </submittedName>
</protein>
<gene>
    <name evidence="2" type="ORF">BD01_2252</name>
</gene>
<dbReference type="AlphaFoldDB" id="W8P8F6"/>
<dbReference type="Proteomes" id="UP000019434">
    <property type="component" value="Chromosome"/>
</dbReference>
<reference evidence="2 3" key="1">
    <citation type="submission" date="2014-02" db="EMBL/GenBank/DDBJ databases">
        <title>Genome Sequence of an Hyperthermophilic Archaeon, Thermococcus nautili 30-1, producing viral vesicles.</title>
        <authorList>
            <person name="Oberto J."/>
            <person name="Gaudin M."/>
            <person name="Cossu M."/>
            <person name="Gorlas A."/>
            <person name="Slesarev A."/>
            <person name="Marguet E."/>
            <person name="Forterre P."/>
        </authorList>
    </citation>
    <scope>NUCLEOTIDE SEQUENCE [LARGE SCALE GENOMIC DNA]</scope>
    <source>
        <strain evidence="2 3">30-1</strain>
    </source>
</reference>
<dbReference type="HOGENOM" id="CLU_610638_0_0_2"/>
<evidence type="ECO:0000256" key="1">
    <source>
        <dbReference type="SAM" id="Phobius"/>
    </source>
</evidence>
<keyword evidence="1" id="KW-0812">Transmembrane</keyword>
<dbReference type="eggNOG" id="ENOG502N5NT">
    <property type="taxonomic scope" value="Archaea"/>
</dbReference>
<dbReference type="GeneID" id="24958132"/>